<evidence type="ECO:0000256" key="1">
    <source>
        <dbReference type="ARBA" id="ARBA00022679"/>
    </source>
</evidence>
<protein>
    <recommendedName>
        <fullName evidence="10">CCA-adding enzyme</fullName>
        <ecNumber evidence="10">2.7.7.72</ecNumber>
    </recommendedName>
    <alternativeName>
        <fullName evidence="10">CCA tRNA nucleotidyltransferase</fullName>
    </alternativeName>
    <alternativeName>
        <fullName evidence="10">tRNA CCA-pyrophosphorylase</fullName>
    </alternativeName>
    <alternativeName>
        <fullName evidence="10">tRNA adenylyl-/cytidylyl- transferase</fullName>
    </alternativeName>
    <alternativeName>
        <fullName evidence="10">tRNA nucleotidyltransferase</fullName>
    </alternativeName>
    <alternativeName>
        <fullName evidence="10">tRNA-NT</fullName>
    </alternativeName>
</protein>
<dbReference type="SUPFAM" id="SSF81631">
    <property type="entry name" value="PAP/OAS1 substrate-binding domain"/>
    <property type="match status" value="1"/>
</dbReference>
<dbReference type="GO" id="GO:0000049">
    <property type="term" value="F:tRNA binding"/>
    <property type="evidence" value="ECO:0007669"/>
    <property type="project" value="UniProtKB-UniRule"/>
</dbReference>
<dbReference type="Gene3D" id="3.30.70.590">
    <property type="entry name" value="Poly(A) polymerase predicted RNA binding domain"/>
    <property type="match status" value="1"/>
</dbReference>
<comment type="similarity">
    <text evidence="10">Belongs to the tRNA nucleotidyltransferase/poly(A) polymerase family. Archaeal CCA-adding enzyme subfamily.</text>
</comment>
<feature type="binding site" evidence="10">
    <location>
        <position position="119"/>
    </location>
    <ligand>
        <name>Mg(2+)</name>
        <dbReference type="ChEBI" id="CHEBI:18420"/>
    </ligand>
</feature>
<dbReference type="AlphaFoldDB" id="A0A285NRH8"/>
<dbReference type="InterPro" id="IPR043519">
    <property type="entry name" value="NT_sf"/>
</dbReference>
<evidence type="ECO:0000256" key="8">
    <source>
        <dbReference type="ARBA" id="ARBA00022842"/>
    </source>
</evidence>
<dbReference type="PANTHER" id="PTHR39643:SF1">
    <property type="entry name" value="CCA-ADDING ENZYME"/>
    <property type="match status" value="1"/>
</dbReference>
<dbReference type="Gene3D" id="3.30.70.1550">
    <property type="entry name" value="Archaeal tRNA CCA-adding enzyme catalytic domain"/>
    <property type="match status" value="1"/>
</dbReference>
<dbReference type="GO" id="GO:0001680">
    <property type="term" value="P:tRNA 3'-terminal CCA addition"/>
    <property type="evidence" value="ECO:0007669"/>
    <property type="project" value="UniProtKB-UniRule"/>
</dbReference>
<organism evidence="14 15">
    <name type="scientific">Natronoarchaeum philippinense</name>
    <dbReference type="NCBI Taxonomy" id="558529"/>
    <lineage>
        <taxon>Archaea</taxon>
        <taxon>Methanobacteriati</taxon>
        <taxon>Methanobacteriota</taxon>
        <taxon>Stenosarchaea group</taxon>
        <taxon>Halobacteria</taxon>
        <taxon>Halobacteriales</taxon>
        <taxon>Natronoarchaeaceae</taxon>
    </lineage>
</organism>
<dbReference type="Pfam" id="PF21133">
    <property type="entry name" value="CAA_C"/>
    <property type="match status" value="1"/>
</dbReference>
<keyword evidence="5 10" id="KW-0547">Nucleotide-binding</keyword>
<dbReference type="GO" id="GO:0004810">
    <property type="term" value="F:CCA tRNA nucleotidyltransferase activity"/>
    <property type="evidence" value="ECO:0007669"/>
    <property type="project" value="UniProtKB-UniRule"/>
</dbReference>
<keyword evidence="9 10" id="KW-0694">RNA-binding</keyword>
<feature type="binding site" evidence="10">
    <location>
        <position position="59"/>
    </location>
    <ligand>
        <name>ATP</name>
        <dbReference type="ChEBI" id="CHEBI:30616"/>
    </ligand>
</feature>
<keyword evidence="3 10" id="KW-0548">Nucleotidyltransferase</keyword>
<keyword evidence="4 10" id="KW-0479">Metal-binding</keyword>
<keyword evidence="8 10" id="KW-0460">Magnesium</keyword>
<comment type="catalytic activity">
    <reaction evidence="10">
        <text>a tRNA with a 3' CCA end + 2 CTP + ATP = a tRNA with a 3' CCACCA end + 3 diphosphate</text>
        <dbReference type="Rhea" id="RHEA:76235"/>
        <dbReference type="Rhea" id="RHEA-COMP:10468"/>
        <dbReference type="Rhea" id="RHEA-COMP:18655"/>
        <dbReference type="ChEBI" id="CHEBI:30616"/>
        <dbReference type="ChEBI" id="CHEBI:33019"/>
        <dbReference type="ChEBI" id="CHEBI:37563"/>
        <dbReference type="ChEBI" id="CHEBI:83071"/>
        <dbReference type="ChEBI" id="CHEBI:195187"/>
    </reaction>
</comment>
<comment type="subunit">
    <text evidence="10">Homodimer.</text>
</comment>
<keyword evidence="1 10" id="KW-0808">Transferase</keyword>
<dbReference type="GO" id="GO:0000287">
    <property type="term" value="F:magnesium ion binding"/>
    <property type="evidence" value="ECO:0007669"/>
    <property type="project" value="UniProtKB-UniRule"/>
</dbReference>
<evidence type="ECO:0000313" key="14">
    <source>
        <dbReference type="EMBL" id="SNZ12085.1"/>
    </source>
</evidence>
<dbReference type="Pfam" id="PF09249">
    <property type="entry name" value="tRNA_NucTransf2"/>
    <property type="match status" value="1"/>
</dbReference>
<feature type="binding site" evidence="10">
    <location>
        <position position="56"/>
    </location>
    <ligand>
        <name>ATP</name>
        <dbReference type="ChEBI" id="CHEBI:30616"/>
    </ligand>
</feature>
<feature type="binding site" evidence="10">
    <location>
        <position position="162"/>
    </location>
    <ligand>
        <name>ATP</name>
        <dbReference type="ChEBI" id="CHEBI:30616"/>
    </ligand>
</feature>
<reference evidence="14 15" key="1">
    <citation type="submission" date="2017-09" db="EMBL/GenBank/DDBJ databases">
        <authorList>
            <person name="Ehlers B."/>
            <person name="Leendertz F.H."/>
        </authorList>
    </citation>
    <scope>NUCLEOTIDE SEQUENCE [LARGE SCALE GENOMIC DNA]</scope>
    <source>
        <strain evidence="14 15">DSM 27208</strain>
    </source>
</reference>
<comment type="catalytic activity">
    <reaction evidence="10">
        <text>a tRNA precursor + 2 CTP + ATP = a tRNA with a 3' CCA end + 3 diphosphate</text>
        <dbReference type="Rhea" id="RHEA:14433"/>
        <dbReference type="Rhea" id="RHEA-COMP:10465"/>
        <dbReference type="Rhea" id="RHEA-COMP:10468"/>
        <dbReference type="ChEBI" id="CHEBI:30616"/>
        <dbReference type="ChEBI" id="CHEBI:33019"/>
        <dbReference type="ChEBI" id="CHEBI:37563"/>
        <dbReference type="ChEBI" id="CHEBI:74896"/>
        <dbReference type="ChEBI" id="CHEBI:83071"/>
        <dbReference type="EC" id="2.7.7.72"/>
    </reaction>
</comment>
<proteinExistence type="inferred from homology"/>
<feature type="binding site" evidence="10">
    <location>
        <position position="68"/>
    </location>
    <ligand>
        <name>Mg(2+)</name>
        <dbReference type="ChEBI" id="CHEBI:18420"/>
    </ligand>
</feature>
<accession>A0A285NRH8</accession>
<dbReference type="InterPro" id="IPR006116">
    <property type="entry name" value="NT_2-5OAS_ClassI-CCAase"/>
</dbReference>
<dbReference type="NCBIfam" id="TIGR03671">
    <property type="entry name" value="cca_archaeal"/>
    <property type="match status" value="1"/>
</dbReference>
<dbReference type="EC" id="2.7.7.72" evidence="10"/>
<dbReference type="Pfam" id="PF01909">
    <property type="entry name" value="NTP_transf_2"/>
    <property type="match status" value="1"/>
</dbReference>
<keyword evidence="2 10" id="KW-0819">tRNA processing</keyword>
<evidence type="ECO:0000256" key="7">
    <source>
        <dbReference type="ARBA" id="ARBA00022840"/>
    </source>
</evidence>
<dbReference type="PANTHER" id="PTHR39643">
    <property type="entry name" value="CCA-ADDING ENZYME"/>
    <property type="match status" value="1"/>
</dbReference>
<dbReference type="SUPFAM" id="SSF81301">
    <property type="entry name" value="Nucleotidyltransferase"/>
    <property type="match status" value="1"/>
</dbReference>
<dbReference type="EMBL" id="OBEJ01000002">
    <property type="protein sequence ID" value="SNZ12085.1"/>
    <property type="molecule type" value="Genomic_DNA"/>
</dbReference>
<gene>
    <name evidence="10" type="primary">cca</name>
    <name evidence="14" type="ORF">SAMN06269185_1486</name>
</gene>
<feature type="binding site" evidence="10">
    <location>
        <position position="171"/>
    </location>
    <ligand>
        <name>CTP</name>
        <dbReference type="ChEBI" id="CHEBI:37563"/>
    </ligand>
</feature>
<keyword evidence="7 10" id="KW-0067">ATP-binding</keyword>
<name>A0A285NRH8_NATPI</name>
<feature type="domain" description="CCA-adding enzyme C-terminal" evidence="13">
    <location>
        <begin position="285"/>
        <end position="430"/>
    </location>
</feature>
<sequence>MTDEEFAAVVEGVRETVDPSTAERERMEGVAQELRRRAEGAVDELPVDADVLQVGSTARNTWISGDRDIDVFVRFPTELDREELEEYGLDVGHSALPEGHEEYAEHPYVKGVVDGFDIDLVPCYDVEDAAAIRSAVDRTPFHAEYVAGRLDADLAADVRLAKQFLTGIGVYGSDLRTRGFSGYLTELLVLAYGGFREFVEAAAEWHPPVELDPEDHGDETFDDPLVVIDPTDPERNVAAVLSADNVARLQHYARDLLADPREELFFADQPAPLSDAAVEAAIAERGTTPVAIRFAAPDVVEDQLYPQLSRSLDGITEALDRRGFDVVRSTAMADETAVLLAELAVDERPAIERHEGPPVHVREHAAGFFEKYADDESAYGPFVEGERYVVERPREFETAAAFLRSDQLLDVRLGTHVASALEADHEALIGEEVASLAGEFGVELAQYFEPEP</sequence>
<evidence type="ECO:0000313" key="15">
    <source>
        <dbReference type="Proteomes" id="UP000219453"/>
    </source>
</evidence>
<dbReference type="Proteomes" id="UP000219453">
    <property type="component" value="Unassembled WGS sequence"/>
</dbReference>
<dbReference type="InterPro" id="IPR042090">
    <property type="entry name" value="CCA_tRNA_nucleotrans_2"/>
</dbReference>
<evidence type="ECO:0000256" key="6">
    <source>
        <dbReference type="ARBA" id="ARBA00022800"/>
    </source>
</evidence>
<feature type="domain" description="Polymerase nucleotidyl transferase" evidence="11">
    <location>
        <begin position="38"/>
        <end position="142"/>
    </location>
</feature>
<evidence type="ECO:0000256" key="9">
    <source>
        <dbReference type="ARBA" id="ARBA00022884"/>
    </source>
</evidence>
<evidence type="ECO:0000256" key="2">
    <source>
        <dbReference type="ARBA" id="ARBA00022694"/>
    </source>
</evidence>
<comment type="function">
    <text evidence="10">Catalyzes the addition and repair of the essential 3'-terminal CCA sequence in tRNAs without using a nucleic acid template. Adds these three nucleotides in the order of C, C, and A to the tRNA nucleotide-73, using CTP and ATP as substrates and producing inorganic pyrophosphate. tRNA 3'-terminal CCA addition is required both for tRNA processing and repair. Also involved in tRNA surveillance by mediating tandem CCA addition to generate a CCACCA at the 3' terminus of unstable tRNAs. While stable tRNAs receive only 3'-terminal CCA, unstable tRNAs are marked with CCACCA and rapidly degraded.</text>
</comment>
<dbReference type="GO" id="GO:0160016">
    <property type="term" value="F:CCACCA tRNA nucleotidyltransferase activity"/>
    <property type="evidence" value="ECO:0007669"/>
    <property type="project" value="RHEA"/>
</dbReference>
<comment type="cofactor">
    <cofactor evidence="10">
        <name>Mg(2+)</name>
        <dbReference type="ChEBI" id="CHEBI:18420"/>
    </cofactor>
</comment>
<dbReference type="InterPro" id="IPR002934">
    <property type="entry name" value="Polymerase_NTP_transf_dom"/>
</dbReference>
<evidence type="ECO:0000259" key="12">
    <source>
        <dbReference type="Pfam" id="PF09249"/>
    </source>
</evidence>
<keyword evidence="15" id="KW-1185">Reference proteome</keyword>
<comment type="miscellaneous">
    <text evidence="10">A single active site specifically recognizes both ATP and CTP and is responsible for their addition.</text>
</comment>
<dbReference type="PIRSF" id="PIRSF005335">
    <property type="entry name" value="CCA_arch"/>
    <property type="match status" value="1"/>
</dbReference>
<feature type="binding site" evidence="10">
    <location>
        <position position="59"/>
    </location>
    <ligand>
        <name>CTP</name>
        <dbReference type="ChEBI" id="CHEBI:37563"/>
    </ligand>
</feature>
<dbReference type="OrthoDB" id="7378at2157"/>
<keyword evidence="6 10" id="KW-0692">RNA repair</keyword>
<feature type="binding site" evidence="10">
    <location>
        <position position="142"/>
    </location>
    <ligand>
        <name>ATP</name>
        <dbReference type="ChEBI" id="CHEBI:30616"/>
    </ligand>
</feature>
<dbReference type="RefSeq" id="WP_097008467.1">
    <property type="nucleotide sequence ID" value="NZ_OBEJ01000002.1"/>
</dbReference>
<evidence type="ECO:0000256" key="5">
    <source>
        <dbReference type="ARBA" id="ARBA00022741"/>
    </source>
</evidence>
<dbReference type="InterPro" id="IPR048833">
    <property type="entry name" value="CAA_C"/>
</dbReference>
<feature type="binding site" evidence="10">
    <location>
        <position position="162"/>
    </location>
    <ligand>
        <name>CTP</name>
        <dbReference type="ChEBI" id="CHEBI:37563"/>
    </ligand>
</feature>
<feature type="binding site" evidence="10">
    <location>
        <position position="70"/>
    </location>
    <ligand>
        <name>Mg(2+)</name>
        <dbReference type="ChEBI" id="CHEBI:18420"/>
    </ligand>
</feature>
<evidence type="ECO:0000256" key="4">
    <source>
        <dbReference type="ARBA" id="ARBA00022723"/>
    </source>
</evidence>
<evidence type="ECO:0000256" key="3">
    <source>
        <dbReference type="ARBA" id="ARBA00022695"/>
    </source>
</evidence>
<feature type="binding site" evidence="10">
    <location>
        <position position="142"/>
    </location>
    <ligand>
        <name>CTP</name>
        <dbReference type="ChEBI" id="CHEBI:37563"/>
    </ligand>
</feature>
<dbReference type="Gene3D" id="1.10.1410.30">
    <property type="entry name" value="CCA tRNA nucleotidyltransferase, domain 2"/>
    <property type="match status" value="1"/>
</dbReference>
<dbReference type="InterPro" id="IPR015329">
    <property type="entry name" value="tRNA_NucTransf2"/>
</dbReference>
<dbReference type="InterPro" id="IPR008229">
    <property type="entry name" value="CCA-adding_arc"/>
</dbReference>
<evidence type="ECO:0000259" key="13">
    <source>
        <dbReference type="Pfam" id="PF21133"/>
    </source>
</evidence>
<dbReference type="Gene3D" id="3.30.460.10">
    <property type="entry name" value="Beta Polymerase, domain 2"/>
    <property type="match status" value="1"/>
</dbReference>
<feature type="binding site" evidence="10">
    <location>
        <position position="56"/>
    </location>
    <ligand>
        <name>CTP</name>
        <dbReference type="ChEBI" id="CHEBI:37563"/>
    </ligand>
</feature>
<dbReference type="InterPro" id="IPR011068">
    <property type="entry name" value="NuclTrfase_I-like_C"/>
</dbReference>
<dbReference type="GO" id="GO:0042245">
    <property type="term" value="P:RNA repair"/>
    <property type="evidence" value="ECO:0007669"/>
    <property type="project" value="UniProtKB-KW"/>
</dbReference>
<dbReference type="HAMAP" id="MF_01264">
    <property type="entry name" value="CCA_arch"/>
    <property type="match status" value="1"/>
</dbReference>
<evidence type="ECO:0000259" key="11">
    <source>
        <dbReference type="Pfam" id="PF01909"/>
    </source>
</evidence>
<feature type="domain" description="tRNA nucleotidyltransferase substrate binding" evidence="12">
    <location>
        <begin position="157"/>
        <end position="266"/>
    </location>
</feature>
<dbReference type="GO" id="GO:0005524">
    <property type="term" value="F:ATP binding"/>
    <property type="evidence" value="ECO:0007669"/>
    <property type="project" value="UniProtKB-UniRule"/>
</dbReference>
<feature type="binding site" evidence="10">
    <location>
        <position position="171"/>
    </location>
    <ligand>
        <name>ATP</name>
        <dbReference type="ChEBI" id="CHEBI:30616"/>
    </ligand>
</feature>
<evidence type="ECO:0000256" key="10">
    <source>
        <dbReference type="HAMAP-Rule" id="MF_01264"/>
    </source>
</evidence>
<dbReference type="CDD" id="cd05400">
    <property type="entry name" value="NT_2-5OAS_ClassI-CCAase"/>
    <property type="match status" value="1"/>
</dbReference>
<dbReference type="SUPFAM" id="SSF55003">
    <property type="entry name" value="PAP/Archaeal CCA-adding enzyme, C-terminal domain"/>
    <property type="match status" value="1"/>
</dbReference>